<dbReference type="EMBL" id="MING01000083">
    <property type="protein sequence ID" value="POG03001.1"/>
    <property type="molecule type" value="Genomic_DNA"/>
</dbReference>
<evidence type="ECO:0000313" key="11">
    <source>
        <dbReference type="Proteomes" id="UP000237378"/>
    </source>
</evidence>
<evidence type="ECO:0000256" key="3">
    <source>
        <dbReference type="ARBA" id="ARBA00023027"/>
    </source>
</evidence>
<dbReference type="Proteomes" id="UP000542695">
    <property type="component" value="Unassembled WGS sequence"/>
</dbReference>
<keyword evidence="3" id="KW-0520">NAD</keyword>
<evidence type="ECO:0000313" key="8">
    <source>
        <dbReference type="EMBL" id="NWC83737.1"/>
    </source>
</evidence>
<dbReference type="SUPFAM" id="SSF53720">
    <property type="entry name" value="ALDH-like"/>
    <property type="match status" value="1"/>
</dbReference>
<feature type="domain" description="Aldehyde dehydrogenase" evidence="6">
    <location>
        <begin position="21"/>
        <end position="481"/>
    </location>
</feature>
<feature type="active site" evidence="4">
    <location>
        <position position="260"/>
    </location>
</feature>
<dbReference type="InterPro" id="IPR016161">
    <property type="entry name" value="Ald_DH/histidinol_DH"/>
</dbReference>
<accession>A0A1L5PTF0</accession>
<comment type="similarity">
    <text evidence="1 5">Belongs to the aldehyde dehydrogenase family.</text>
</comment>
<reference evidence="9 11" key="3">
    <citation type="submission" date="2018-03" db="EMBL/GenBank/DDBJ databases">
        <title>Draft genome of Pseudomonas putida strain KH-18-2.</title>
        <authorList>
            <person name="Yoshizawa S."/>
            <person name="Khan N.H."/>
            <person name="Nishimura M."/>
            <person name="Chiura H.X."/>
            <person name="Ogura Y."/>
            <person name="Hayashi T."/>
            <person name="Kogure K."/>
        </authorList>
    </citation>
    <scope>NUCLEOTIDE SEQUENCE [LARGE SCALE GENOMIC DNA]</scope>
    <source>
        <strain evidence="9 11">KH-18-2</strain>
    </source>
</reference>
<keyword evidence="2 5" id="KW-0560">Oxidoreductase</keyword>
<evidence type="ECO:0000256" key="4">
    <source>
        <dbReference type="PROSITE-ProRule" id="PRU10007"/>
    </source>
</evidence>
<dbReference type="PANTHER" id="PTHR42986">
    <property type="entry name" value="BENZALDEHYDE DEHYDROGENASE YFMT"/>
    <property type="match status" value="1"/>
</dbReference>
<dbReference type="Proteomes" id="UP000185146">
    <property type="component" value="Chromosome"/>
</dbReference>
<protein>
    <submittedName>
        <fullName evidence="7 8">Aldehyde dehydrogenase</fullName>
    </submittedName>
</protein>
<dbReference type="GO" id="GO:0016620">
    <property type="term" value="F:oxidoreductase activity, acting on the aldehyde or oxo group of donors, NAD or NADP as acceptor"/>
    <property type="evidence" value="ECO:0007669"/>
    <property type="project" value="InterPro"/>
</dbReference>
<evidence type="ECO:0000259" key="6">
    <source>
        <dbReference type="Pfam" id="PF00171"/>
    </source>
</evidence>
<evidence type="ECO:0000313" key="12">
    <source>
        <dbReference type="Proteomes" id="UP000542695"/>
    </source>
</evidence>
<reference evidence="8 12" key="4">
    <citation type="submission" date="2020-04" db="EMBL/GenBank/DDBJ databases">
        <title>Molecular characterization of pseudomonads from Agaricus bisporus reveal novel blotch 2 pathogens in Western Europe.</title>
        <authorList>
            <person name="Taparia T."/>
            <person name="Krijger M."/>
            <person name="Haynes E."/>
            <person name="Elpinstone J.G."/>
            <person name="Noble R."/>
            <person name="Van Der Wolf J."/>
        </authorList>
    </citation>
    <scope>NUCLEOTIDE SEQUENCE [LARGE SCALE GENOMIC DNA]</scope>
    <source>
        <strain evidence="8 12">P7765</strain>
    </source>
</reference>
<dbReference type="Pfam" id="PF00171">
    <property type="entry name" value="Aldedh"/>
    <property type="match status" value="1"/>
</dbReference>
<reference evidence="7 10" key="2">
    <citation type="submission" date="2016-12" db="EMBL/GenBank/DDBJ databases">
        <title>Draft Genome Sequence of Mercury Resistant Pseudomonas DRA525.</title>
        <authorList>
            <person name="Drace K.M."/>
        </authorList>
    </citation>
    <scope>NUCLEOTIDE SEQUENCE [LARGE SCALE GENOMIC DNA]</scope>
    <source>
        <strain evidence="7 10">DRA525</strain>
    </source>
</reference>
<dbReference type="Proteomes" id="UP000237378">
    <property type="component" value="Unassembled WGS sequence"/>
</dbReference>
<dbReference type="InterPro" id="IPR016163">
    <property type="entry name" value="Ald_DH_C"/>
</dbReference>
<dbReference type="RefSeq" id="WP_051095770.1">
    <property type="nucleotide sequence ID" value="NZ_CP018743.1"/>
</dbReference>
<dbReference type="Gene3D" id="3.40.605.10">
    <property type="entry name" value="Aldehyde Dehydrogenase, Chain A, domain 1"/>
    <property type="match status" value="1"/>
</dbReference>
<dbReference type="AlphaFoldDB" id="A0A1L5PTF0"/>
<organism evidence="7 10">
    <name type="scientific">Pseudomonas putida</name>
    <name type="common">Arthrobacter siderocapsulatus</name>
    <dbReference type="NCBI Taxonomy" id="303"/>
    <lineage>
        <taxon>Bacteria</taxon>
        <taxon>Pseudomonadati</taxon>
        <taxon>Pseudomonadota</taxon>
        <taxon>Gammaproteobacteria</taxon>
        <taxon>Pseudomonadales</taxon>
        <taxon>Pseudomonadaceae</taxon>
        <taxon>Pseudomonas</taxon>
    </lineage>
</organism>
<proteinExistence type="inferred from homology"/>
<dbReference type="InterPro" id="IPR016162">
    <property type="entry name" value="Ald_DH_N"/>
</dbReference>
<evidence type="ECO:0000256" key="5">
    <source>
        <dbReference type="RuleBase" id="RU003345"/>
    </source>
</evidence>
<evidence type="ECO:0000256" key="1">
    <source>
        <dbReference type="ARBA" id="ARBA00009986"/>
    </source>
</evidence>
<gene>
    <name evidence="9" type="ORF">BGP82_17020</name>
    <name evidence="7" type="ORF">BL240_18675</name>
    <name evidence="8" type="ORF">HX798_26115</name>
</gene>
<dbReference type="PROSITE" id="PS00687">
    <property type="entry name" value="ALDEHYDE_DEHYDR_GLU"/>
    <property type="match status" value="1"/>
</dbReference>
<evidence type="ECO:0000313" key="7">
    <source>
        <dbReference type="EMBL" id="APO83355.1"/>
    </source>
</evidence>
<dbReference type="InterPro" id="IPR029510">
    <property type="entry name" value="Ald_DH_CS_GLU"/>
</dbReference>
<dbReference type="Gene3D" id="3.40.309.10">
    <property type="entry name" value="Aldehyde Dehydrogenase, Chain A, domain 2"/>
    <property type="match status" value="1"/>
</dbReference>
<sequence>MNKPTLLPYKITGQQFINGNWSMGRSERRLDDRNPYNNEQLLDMQLGSVQDLDEAYQGSKQAQQQWAKVAPAERVALVNALASVMESRSDEIIDWLIRESGSTRGKATFECFHTISMVRESATLPYQVEGKVLTSYKPGKQSFVFREPLGVIGVISPWNFPLYLSMRSVVPAVALGNTVVLKPASDTAITGGLLIAHLFEEAGFPPGVVNVIVGAGSEIGDAFVEHSVPSLISFTGSTDIGRSVGRIAVGGKYIKRVALELGGNAPLVVLDDADMEAAAHAAVVGRFLHQGQVCMSVNRVIVDQKIYNDFAALVVERVQKLSVGDPNLAETVIGPVVSQSQLTGLLNKITRANRDGLECLHSGAASGLVLPPHVYGRVAPHHELAYDETFGPIMPLVISQNEEHALELSNSSEFGLSSAVFTRDMDRGLRFASGIVAGITHINDITIDDQPNAPFGGEKNSGLGRFNGSYAIDEFTRAHWVTWQQAGHNYPF</sequence>
<name>A0A1L5PTF0_PSEPU</name>
<dbReference type="FunFam" id="3.40.605.10:FF:000007">
    <property type="entry name" value="NAD/NADP-dependent betaine aldehyde dehydrogenase"/>
    <property type="match status" value="1"/>
</dbReference>
<dbReference type="InterPro" id="IPR015590">
    <property type="entry name" value="Aldehyde_DH_dom"/>
</dbReference>
<dbReference type="PANTHER" id="PTHR42986:SF1">
    <property type="entry name" value="BENZALDEHYDE DEHYDROGENASE YFMT"/>
    <property type="match status" value="1"/>
</dbReference>
<dbReference type="EMBL" id="CP018743">
    <property type="protein sequence ID" value="APO83355.1"/>
    <property type="molecule type" value="Genomic_DNA"/>
</dbReference>
<evidence type="ECO:0000313" key="10">
    <source>
        <dbReference type="Proteomes" id="UP000185146"/>
    </source>
</evidence>
<evidence type="ECO:0000313" key="9">
    <source>
        <dbReference type="EMBL" id="POG03001.1"/>
    </source>
</evidence>
<evidence type="ECO:0000256" key="2">
    <source>
        <dbReference type="ARBA" id="ARBA00023002"/>
    </source>
</evidence>
<reference evidence="9 11" key="1">
    <citation type="submission" date="2016-08" db="EMBL/GenBank/DDBJ databases">
        <authorList>
            <person name="Seilhamer J.J."/>
        </authorList>
    </citation>
    <scope>NUCLEOTIDE SEQUENCE [LARGE SCALE GENOMIC DNA]</scope>
    <source>
        <strain evidence="9 11">KH-18-2</strain>
    </source>
</reference>
<dbReference type="EMBL" id="JACARV010000100">
    <property type="protein sequence ID" value="NWC83737.1"/>
    <property type="molecule type" value="Genomic_DNA"/>
</dbReference>